<accession>A0AAX2ACS8</accession>
<evidence type="ECO:0000313" key="2">
    <source>
        <dbReference type="Proteomes" id="UP000290092"/>
    </source>
</evidence>
<reference evidence="1 2" key="1">
    <citation type="submission" date="2017-09" db="EMBL/GenBank/DDBJ databases">
        <title>Genomics of the genus Arcobacter.</title>
        <authorList>
            <person name="Perez-Cataluna A."/>
            <person name="Figueras M.J."/>
            <person name="Salas-Masso N."/>
        </authorList>
    </citation>
    <scope>NUCLEOTIDE SEQUENCE [LARGE SCALE GENOMIC DNA]</scope>
    <source>
        <strain evidence="1 2">CECT 7386</strain>
    </source>
</reference>
<dbReference type="RefSeq" id="WP_196779656.1">
    <property type="nucleotide sequence ID" value="NZ_NXID01000103.1"/>
</dbReference>
<feature type="non-terminal residue" evidence="1">
    <location>
        <position position="1"/>
    </location>
</feature>
<proteinExistence type="predicted"/>
<protein>
    <submittedName>
        <fullName evidence="1">Uncharacterized protein</fullName>
    </submittedName>
</protein>
<evidence type="ECO:0000313" key="1">
    <source>
        <dbReference type="EMBL" id="RXK12007.1"/>
    </source>
</evidence>
<comment type="caution">
    <text evidence="1">The sequence shown here is derived from an EMBL/GenBank/DDBJ whole genome shotgun (WGS) entry which is preliminary data.</text>
</comment>
<dbReference type="InterPro" id="IPR019647">
    <property type="entry name" value="PhoP_reg_network_YrbL"/>
</dbReference>
<organism evidence="1 2">
    <name type="scientific">Malaciobacter mytili LMG 24559</name>
    <dbReference type="NCBI Taxonomy" id="1032238"/>
    <lineage>
        <taxon>Bacteria</taxon>
        <taxon>Pseudomonadati</taxon>
        <taxon>Campylobacterota</taxon>
        <taxon>Epsilonproteobacteria</taxon>
        <taxon>Campylobacterales</taxon>
        <taxon>Arcobacteraceae</taxon>
        <taxon>Malaciobacter</taxon>
    </lineage>
</organism>
<dbReference type="EMBL" id="NXID01000103">
    <property type="protein sequence ID" value="RXK12007.1"/>
    <property type="molecule type" value="Genomic_DNA"/>
</dbReference>
<dbReference type="AlphaFoldDB" id="A0AAX2ACS8"/>
<gene>
    <name evidence="1" type="ORF">CP985_14810</name>
</gene>
<name>A0AAX2ACS8_9BACT</name>
<keyword evidence="2" id="KW-1185">Reference proteome</keyword>
<sequence>YDGNISKTLRHYLKLNKFDNNKVETLLNDLKKYLFKYKIIFSDPTSVNVLCKRLSEDDYKLIIIDGLGSKRKDIKLFFSMYFSSYRNYKTYKQWEKFISNIKRVKEKIRLNQKL</sequence>
<dbReference type="Proteomes" id="UP000290092">
    <property type="component" value="Unassembled WGS sequence"/>
</dbReference>
<dbReference type="Pfam" id="PF10707">
    <property type="entry name" value="YrbL-PhoP_reg"/>
    <property type="match status" value="1"/>
</dbReference>